<dbReference type="Gene3D" id="1.50.10.20">
    <property type="match status" value="1"/>
</dbReference>
<dbReference type="InterPro" id="IPR008930">
    <property type="entry name" value="Terpenoid_cyclase/PrenylTrfase"/>
</dbReference>
<organism evidence="1 2">
    <name type="scientific">Alicyclobacillus fodiniaquatilis</name>
    <dbReference type="NCBI Taxonomy" id="1661150"/>
    <lineage>
        <taxon>Bacteria</taxon>
        <taxon>Bacillati</taxon>
        <taxon>Bacillota</taxon>
        <taxon>Bacilli</taxon>
        <taxon>Bacillales</taxon>
        <taxon>Alicyclobacillaceae</taxon>
        <taxon>Alicyclobacillus</taxon>
    </lineage>
</organism>
<dbReference type="SUPFAM" id="SSF48239">
    <property type="entry name" value="Terpenoid cyclases/Protein prenyltransferases"/>
    <property type="match status" value="1"/>
</dbReference>
<protein>
    <submittedName>
        <fullName evidence="1">Uncharacterized protein</fullName>
    </submittedName>
</protein>
<comment type="caution">
    <text evidence="1">The sequence shown here is derived from an EMBL/GenBank/DDBJ whole genome shotgun (WGS) entry which is preliminary data.</text>
</comment>
<dbReference type="RefSeq" id="WP_377944887.1">
    <property type="nucleotide sequence ID" value="NZ_JBHUCX010000083.1"/>
</dbReference>
<gene>
    <name evidence="1" type="ORF">ACFSB2_20065</name>
</gene>
<reference evidence="2" key="1">
    <citation type="journal article" date="2019" name="Int. J. Syst. Evol. Microbiol.">
        <title>The Global Catalogue of Microorganisms (GCM) 10K type strain sequencing project: providing services to taxonomists for standard genome sequencing and annotation.</title>
        <authorList>
            <consortium name="The Broad Institute Genomics Platform"/>
            <consortium name="The Broad Institute Genome Sequencing Center for Infectious Disease"/>
            <person name="Wu L."/>
            <person name="Ma J."/>
        </authorList>
    </citation>
    <scope>NUCLEOTIDE SEQUENCE [LARGE SCALE GENOMIC DNA]</scope>
    <source>
        <strain evidence="2">CGMCC 1.12286</strain>
    </source>
</reference>
<sequence>MHTITQQQLERSKRFLQTHGRTLDYLLAQFYFWGGSVEDVREALADFQNQDGGFGHAIEPDFRLNTSSPMATSIGLQYACEIGLTADDPMIQKAIQYLLAHFDPDEQRWHAVPETINDMPHAPWWTFDLTTGRCGTENTWANPNAELLGYLWRYKDLVPADFLHSLTDKAMLELEILPVNLEMHDFLCYQRLSENIPEPYRALVMDKLMKSAGLTVDTDPNQWADYGAKPLQIASFPDSPFAEILQASLAANLDYEIEHMNDDGSWSPNWSWFGNYEADWEIAKVEWQGYITVRNLKSLYDFGRVVQSA</sequence>
<evidence type="ECO:0000313" key="1">
    <source>
        <dbReference type="EMBL" id="MFD1676975.1"/>
    </source>
</evidence>
<accession>A0ABW4JPB3</accession>
<name>A0ABW4JPB3_9BACL</name>
<keyword evidence="2" id="KW-1185">Reference proteome</keyword>
<dbReference type="Proteomes" id="UP001597079">
    <property type="component" value="Unassembled WGS sequence"/>
</dbReference>
<evidence type="ECO:0000313" key="2">
    <source>
        <dbReference type="Proteomes" id="UP001597079"/>
    </source>
</evidence>
<proteinExistence type="predicted"/>
<dbReference type="EMBL" id="JBHUCX010000083">
    <property type="protein sequence ID" value="MFD1676975.1"/>
    <property type="molecule type" value="Genomic_DNA"/>
</dbReference>